<evidence type="ECO:0000313" key="1">
    <source>
        <dbReference type="EMBL" id="KAJ8401380.1"/>
    </source>
</evidence>
<dbReference type="EMBL" id="JAINUG010000071">
    <property type="protein sequence ID" value="KAJ8401380.1"/>
    <property type="molecule type" value="Genomic_DNA"/>
</dbReference>
<comment type="caution">
    <text evidence="1">The sequence shown here is derived from an EMBL/GenBank/DDBJ whole genome shotgun (WGS) entry which is preliminary data.</text>
</comment>
<protein>
    <submittedName>
        <fullName evidence="1">Uncharacterized protein</fullName>
    </submittedName>
</protein>
<accession>A0AAD7SF82</accession>
<organism evidence="1 2">
    <name type="scientific">Aldrovandia affinis</name>
    <dbReference type="NCBI Taxonomy" id="143900"/>
    <lineage>
        <taxon>Eukaryota</taxon>
        <taxon>Metazoa</taxon>
        <taxon>Chordata</taxon>
        <taxon>Craniata</taxon>
        <taxon>Vertebrata</taxon>
        <taxon>Euteleostomi</taxon>
        <taxon>Actinopterygii</taxon>
        <taxon>Neopterygii</taxon>
        <taxon>Teleostei</taxon>
        <taxon>Notacanthiformes</taxon>
        <taxon>Halosauridae</taxon>
        <taxon>Aldrovandia</taxon>
    </lineage>
</organism>
<reference evidence="1" key="1">
    <citation type="journal article" date="2023" name="Science">
        <title>Genome structures resolve the early diversification of teleost fishes.</title>
        <authorList>
            <person name="Parey E."/>
            <person name="Louis A."/>
            <person name="Montfort J."/>
            <person name="Bouchez O."/>
            <person name="Roques C."/>
            <person name="Iampietro C."/>
            <person name="Lluch J."/>
            <person name="Castinel A."/>
            <person name="Donnadieu C."/>
            <person name="Desvignes T."/>
            <person name="Floi Bucao C."/>
            <person name="Jouanno E."/>
            <person name="Wen M."/>
            <person name="Mejri S."/>
            <person name="Dirks R."/>
            <person name="Jansen H."/>
            <person name="Henkel C."/>
            <person name="Chen W.J."/>
            <person name="Zahm M."/>
            <person name="Cabau C."/>
            <person name="Klopp C."/>
            <person name="Thompson A.W."/>
            <person name="Robinson-Rechavi M."/>
            <person name="Braasch I."/>
            <person name="Lecointre G."/>
            <person name="Bobe J."/>
            <person name="Postlethwait J.H."/>
            <person name="Berthelot C."/>
            <person name="Roest Crollius H."/>
            <person name="Guiguen Y."/>
        </authorList>
    </citation>
    <scope>NUCLEOTIDE SEQUENCE</scope>
    <source>
        <strain evidence="1">NC1722</strain>
    </source>
</reference>
<keyword evidence="2" id="KW-1185">Reference proteome</keyword>
<sequence>MLAGIQLVAQRKQLWQAGGWTTQRLDHTAHRDIGHQLDFRGPGVTQGKEVLIAVVGQMEQKMEEILKILVEQFRPPQPERRSPAPFTSRVTVMKRCISVDEGQ</sequence>
<proteinExistence type="predicted"/>
<gene>
    <name evidence="1" type="ORF">AAFF_G00386110</name>
</gene>
<name>A0AAD7SF82_9TELE</name>
<evidence type="ECO:0000313" key="2">
    <source>
        <dbReference type="Proteomes" id="UP001221898"/>
    </source>
</evidence>
<dbReference type="Proteomes" id="UP001221898">
    <property type="component" value="Unassembled WGS sequence"/>
</dbReference>
<dbReference type="AlphaFoldDB" id="A0AAD7SF82"/>